<gene>
    <name evidence="1" type="primary">rsmJ</name>
    <name evidence="2" type="ORF">B0F88_105223</name>
</gene>
<keyword evidence="1 2" id="KW-0808">Transferase</keyword>
<dbReference type="HAMAP" id="MF_01523">
    <property type="entry name" value="16SrRNA_methyltr_J"/>
    <property type="match status" value="1"/>
</dbReference>
<dbReference type="SUPFAM" id="SSF53335">
    <property type="entry name" value="S-adenosyl-L-methionine-dependent methyltransferases"/>
    <property type="match status" value="1"/>
</dbReference>
<comment type="caution">
    <text evidence="2">The sequence shown here is derived from an EMBL/GenBank/DDBJ whole genome shotgun (WGS) entry which is preliminary data.</text>
</comment>
<dbReference type="CDD" id="cd02440">
    <property type="entry name" value="AdoMet_MTases"/>
    <property type="match status" value="1"/>
</dbReference>
<keyword evidence="1 2" id="KW-0489">Methyltransferase</keyword>
<proteinExistence type="inferred from homology"/>
<comment type="subcellular location">
    <subcellularLocation>
        <location evidence="1">Cytoplasm</location>
    </subcellularLocation>
</comment>
<name>A0A2S6H3U6_9GAMM</name>
<dbReference type="PANTHER" id="PTHR36112:SF1">
    <property type="entry name" value="RIBOSOMAL RNA SMALL SUBUNIT METHYLTRANSFERASE J"/>
    <property type="match status" value="1"/>
</dbReference>
<keyword evidence="1" id="KW-0963">Cytoplasm</keyword>
<dbReference type="Gene3D" id="3.40.50.150">
    <property type="entry name" value="Vaccinia Virus protein VP39"/>
    <property type="match status" value="1"/>
</dbReference>
<dbReference type="InterPro" id="IPR029063">
    <property type="entry name" value="SAM-dependent_MTases_sf"/>
</dbReference>
<comment type="catalytic activity">
    <reaction evidence="1">
        <text>guanosine(1516) in 16S rRNA + S-adenosyl-L-methionine = N(2)-methylguanosine(1516) in 16S rRNA + S-adenosyl-L-homocysteine + H(+)</text>
        <dbReference type="Rhea" id="RHEA:43220"/>
        <dbReference type="Rhea" id="RHEA-COMP:10412"/>
        <dbReference type="Rhea" id="RHEA-COMP:10413"/>
        <dbReference type="ChEBI" id="CHEBI:15378"/>
        <dbReference type="ChEBI" id="CHEBI:57856"/>
        <dbReference type="ChEBI" id="CHEBI:59789"/>
        <dbReference type="ChEBI" id="CHEBI:74269"/>
        <dbReference type="ChEBI" id="CHEBI:74481"/>
        <dbReference type="EC" id="2.1.1.242"/>
    </reaction>
</comment>
<protein>
    <recommendedName>
        <fullName evidence="1">Ribosomal RNA small subunit methyltransferase J</fullName>
        <ecNumber evidence="1">2.1.1.242</ecNumber>
    </recommendedName>
    <alternativeName>
        <fullName evidence="1">16S rRNA m2G1516 methyltransferase</fullName>
    </alternativeName>
    <alternativeName>
        <fullName evidence="1">rRNA (guanine-N(2)-)-methyltransferase</fullName>
    </alternativeName>
</protein>
<evidence type="ECO:0000256" key="1">
    <source>
        <dbReference type="HAMAP-Rule" id="MF_01523"/>
    </source>
</evidence>
<evidence type="ECO:0000313" key="2">
    <source>
        <dbReference type="EMBL" id="PPK72111.1"/>
    </source>
</evidence>
<feature type="binding site" evidence="1">
    <location>
        <begin position="163"/>
        <end position="164"/>
    </location>
    <ligand>
        <name>S-adenosyl-L-methionine</name>
        <dbReference type="ChEBI" id="CHEBI:59789"/>
    </ligand>
</feature>
<dbReference type="GO" id="GO:0008990">
    <property type="term" value="F:rRNA (guanine-N2-)-methyltransferase activity"/>
    <property type="evidence" value="ECO:0007669"/>
    <property type="project" value="UniProtKB-UniRule"/>
</dbReference>
<accession>A0A2S6H3U6</accession>
<comment type="caution">
    <text evidence="1">Lacks conserved residue(s) required for the propagation of feature annotation.</text>
</comment>
<dbReference type="EMBL" id="PTIY01000005">
    <property type="protein sequence ID" value="PPK72111.1"/>
    <property type="molecule type" value="Genomic_DNA"/>
</dbReference>
<dbReference type="Proteomes" id="UP000238071">
    <property type="component" value="Unassembled WGS sequence"/>
</dbReference>
<comment type="similarity">
    <text evidence="1">Belongs to the methyltransferase superfamily. RsmJ family.</text>
</comment>
<keyword evidence="1" id="KW-0949">S-adenosyl-L-methionine</keyword>
<dbReference type="AlphaFoldDB" id="A0A2S6H3U6"/>
<keyword evidence="1" id="KW-0698">rRNA processing</keyword>
<dbReference type="Pfam" id="PF04445">
    <property type="entry name" value="SAM_MT"/>
    <property type="match status" value="1"/>
</dbReference>
<dbReference type="EC" id="2.1.1.242" evidence="1"/>
<reference evidence="2 3" key="1">
    <citation type="submission" date="2018-02" db="EMBL/GenBank/DDBJ databases">
        <title>Subsurface microbial communities from deep shales in Ohio and West Virginia, USA.</title>
        <authorList>
            <person name="Wrighton K."/>
        </authorList>
    </citation>
    <scope>NUCLEOTIDE SEQUENCE [LARGE SCALE GENOMIC DNA]</scope>
    <source>
        <strain evidence="2 3">OWC-G53F</strain>
    </source>
</reference>
<dbReference type="InterPro" id="IPR007536">
    <property type="entry name" value="16SrRNA_methylTrfase_J"/>
</dbReference>
<sequence length="294" mass="32398">MTMNTSQQYISAAPVPDRLAACTPSLAIAEPVPDSLTAYTPSLAIKLGVLYPGQGDSLPFQQLAEKLGVPLYQSLNSENPEEFFLTWRDGCLKLLDRELIKKGGLTVDIDPRNGEQRSWPAPKDGALAQALGRKTRTVVDATTGWGQDSLHIFRMGYELLCIERSPVMAELLADGFARLAQQDWIQRLNLEPPRLLQGNAINLLAGLESPPDCIYLDPMFPPKRKKSALAKKSMMVLRDLLGDDQDKDQLFEAALNSAGKRVVVKSPDYAEPLGGKPSQSFQGKLLRYDVYLKG</sequence>
<feature type="binding site" evidence="1">
    <location>
        <position position="217"/>
    </location>
    <ligand>
        <name>S-adenosyl-L-methionine</name>
        <dbReference type="ChEBI" id="CHEBI:59789"/>
    </ligand>
</feature>
<dbReference type="GO" id="GO:0005737">
    <property type="term" value="C:cytoplasm"/>
    <property type="evidence" value="ECO:0007669"/>
    <property type="project" value="UniProtKB-SubCell"/>
</dbReference>
<dbReference type="PANTHER" id="PTHR36112">
    <property type="entry name" value="RIBOSOMAL RNA SMALL SUBUNIT METHYLTRANSFERASE J"/>
    <property type="match status" value="1"/>
</dbReference>
<comment type="function">
    <text evidence="1">Specifically methylates the guanosine in position 1516 of 16S rRNA.</text>
</comment>
<organism evidence="2 3">
    <name type="scientific">Methylobacter tundripaludum</name>
    <dbReference type="NCBI Taxonomy" id="173365"/>
    <lineage>
        <taxon>Bacteria</taxon>
        <taxon>Pseudomonadati</taxon>
        <taxon>Pseudomonadota</taxon>
        <taxon>Gammaproteobacteria</taxon>
        <taxon>Methylococcales</taxon>
        <taxon>Methylococcaceae</taxon>
        <taxon>Methylobacter</taxon>
    </lineage>
</organism>
<keyword evidence="3" id="KW-1185">Reference proteome</keyword>
<dbReference type="RefSeq" id="WP_258076603.1">
    <property type="nucleotide sequence ID" value="NZ_PTIY01000005.1"/>
</dbReference>
<evidence type="ECO:0000313" key="3">
    <source>
        <dbReference type="Proteomes" id="UP000238071"/>
    </source>
</evidence>